<dbReference type="InterPro" id="IPR010052">
    <property type="entry name" value="T2SS_protein-GspI"/>
</dbReference>
<evidence type="ECO:0000256" key="2">
    <source>
        <dbReference type="ARBA" id="ARBA00008358"/>
    </source>
</evidence>
<dbReference type="InterPro" id="IPR003413">
    <property type="entry name" value="T2SS_GspI_C"/>
</dbReference>
<proteinExistence type="inferred from homology"/>
<evidence type="ECO:0000256" key="5">
    <source>
        <dbReference type="ARBA" id="ARBA00022519"/>
    </source>
</evidence>
<dbReference type="GO" id="GO:0015628">
    <property type="term" value="P:protein secretion by the type II secretion system"/>
    <property type="evidence" value="ECO:0007669"/>
    <property type="project" value="UniProtKB-UniRule"/>
</dbReference>
<keyword evidence="8 9" id="KW-0472">Membrane</keyword>
<keyword evidence="4 9" id="KW-0488">Methylation</keyword>
<reference evidence="11 12" key="1">
    <citation type="submission" date="2016-06" db="EMBL/GenBank/DDBJ databases">
        <authorList>
            <person name="Kjaerup R.B."/>
            <person name="Dalgaard T.S."/>
            <person name="Juul-Madsen H.R."/>
        </authorList>
    </citation>
    <scope>NUCLEOTIDE SEQUENCE [LARGE SCALE GENOMIC DNA]</scope>
    <source>
        <strain evidence="11 12">CECT 5080</strain>
    </source>
</reference>
<evidence type="ECO:0000256" key="8">
    <source>
        <dbReference type="ARBA" id="ARBA00023136"/>
    </source>
</evidence>
<dbReference type="PROSITE" id="PS00409">
    <property type="entry name" value="PROKAR_NTER_METHYL"/>
    <property type="match status" value="1"/>
</dbReference>
<evidence type="ECO:0000313" key="12">
    <source>
        <dbReference type="Proteomes" id="UP000092627"/>
    </source>
</evidence>
<dbReference type="GO" id="GO:0015627">
    <property type="term" value="C:type II protein secretion system complex"/>
    <property type="evidence" value="ECO:0007669"/>
    <property type="project" value="UniProtKB-UniRule"/>
</dbReference>
<comment type="PTM">
    <text evidence="9">Cleaved by prepilin peptidase.</text>
</comment>
<dbReference type="Pfam" id="PF02501">
    <property type="entry name" value="T2SSI"/>
    <property type="match status" value="1"/>
</dbReference>
<feature type="domain" description="Type II secretion system protein GspI C-terminal" evidence="10">
    <location>
        <begin position="44"/>
        <end position="127"/>
    </location>
</feature>
<dbReference type="InterPro" id="IPR045584">
    <property type="entry name" value="Pilin-like"/>
</dbReference>
<keyword evidence="6 9" id="KW-0812">Transmembrane</keyword>
<dbReference type="RefSeq" id="WP_067209904.1">
    <property type="nucleotide sequence ID" value="NZ_FLOC01000012.1"/>
</dbReference>
<evidence type="ECO:0000256" key="7">
    <source>
        <dbReference type="ARBA" id="ARBA00022989"/>
    </source>
</evidence>
<evidence type="ECO:0000256" key="3">
    <source>
        <dbReference type="ARBA" id="ARBA00022475"/>
    </source>
</evidence>
<dbReference type="SUPFAM" id="SSF54523">
    <property type="entry name" value="Pili subunits"/>
    <property type="match status" value="1"/>
</dbReference>
<organism evidence="11 12">
    <name type="scientific">Marinomonas aquimarina</name>
    <dbReference type="NCBI Taxonomy" id="295068"/>
    <lineage>
        <taxon>Bacteria</taxon>
        <taxon>Pseudomonadati</taxon>
        <taxon>Pseudomonadota</taxon>
        <taxon>Gammaproteobacteria</taxon>
        <taxon>Oceanospirillales</taxon>
        <taxon>Oceanospirillaceae</taxon>
        <taxon>Marinomonas</taxon>
    </lineage>
</organism>
<dbReference type="InterPro" id="IPR012902">
    <property type="entry name" value="N_methyl_site"/>
</dbReference>
<evidence type="ECO:0000256" key="9">
    <source>
        <dbReference type="RuleBase" id="RU368030"/>
    </source>
</evidence>
<dbReference type="AlphaFoldDB" id="A0A1A8TG68"/>
<name>A0A1A8TG68_9GAMM</name>
<evidence type="ECO:0000259" key="10">
    <source>
        <dbReference type="Pfam" id="PF02501"/>
    </source>
</evidence>
<dbReference type="PANTHER" id="PTHR38779:SF2">
    <property type="entry name" value="TYPE II SECRETION SYSTEM PROTEIN I-RELATED"/>
    <property type="match status" value="1"/>
</dbReference>
<comment type="similarity">
    <text evidence="2 9">Belongs to the GSP I family.</text>
</comment>
<accession>A0A1A8TG68</accession>
<protein>
    <recommendedName>
        <fullName evidence="9">Type II secretion system protein I</fullName>
        <shortName evidence="9">T2SS minor pseudopilin I</shortName>
    </recommendedName>
</protein>
<evidence type="ECO:0000256" key="6">
    <source>
        <dbReference type="ARBA" id="ARBA00022692"/>
    </source>
</evidence>
<dbReference type="GO" id="GO:0005886">
    <property type="term" value="C:plasma membrane"/>
    <property type="evidence" value="ECO:0007669"/>
    <property type="project" value="UniProtKB-SubCell"/>
</dbReference>
<evidence type="ECO:0000313" key="11">
    <source>
        <dbReference type="EMBL" id="SBS32436.1"/>
    </source>
</evidence>
<dbReference type="Proteomes" id="UP000092627">
    <property type="component" value="Unassembled WGS sequence"/>
</dbReference>
<dbReference type="EMBL" id="FLOC01000012">
    <property type="protein sequence ID" value="SBS32436.1"/>
    <property type="molecule type" value="Genomic_DNA"/>
</dbReference>
<evidence type="ECO:0000256" key="1">
    <source>
        <dbReference type="ARBA" id="ARBA00004377"/>
    </source>
</evidence>
<sequence>MAFRSNPKQGFTLIEVLVALVVLAAIGITLLQTSATGTDHSRYLQHKLLASWVAEDRATLLRLAQRQGLPLNFDEQQVEQAGQGFLSKVRVTKESARLRRVEIQVFLLEPSRRDEEGAPIYQLTSYLPQSLNPRAVQGVSNGL</sequence>
<dbReference type="PANTHER" id="PTHR38779">
    <property type="entry name" value="TYPE II SECRETION SYSTEM PROTEIN I-RELATED"/>
    <property type="match status" value="1"/>
</dbReference>
<dbReference type="NCBIfam" id="TIGR01707">
    <property type="entry name" value="gspI"/>
    <property type="match status" value="1"/>
</dbReference>
<evidence type="ECO:0000256" key="4">
    <source>
        <dbReference type="ARBA" id="ARBA00022481"/>
    </source>
</evidence>
<comment type="function">
    <text evidence="9">Component of the type II secretion system required for the energy-dependent secretion of extracellular factors such as proteases and toxins from the periplasm.</text>
</comment>
<keyword evidence="12" id="KW-1185">Reference proteome</keyword>
<keyword evidence="7 9" id="KW-1133">Transmembrane helix</keyword>
<feature type="transmembrane region" description="Helical" evidence="9">
    <location>
        <begin position="12"/>
        <end position="31"/>
    </location>
</feature>
<dbReference type="Pfam" id="PF07963">
    <property type="entry name" value="N_methyl"/>
    <property type="match status" value="1"/>
</dbReference>
<dbReference type="NCBIfam" id="TIGR02532">
    <property type="entry name" value="IV_pilin_GFxxxE"/>
    <property type="match status" value="1"/>
</dbReference>
<gene>
    <name evidence="11" type="ORF">MAQ5080_02263</name>
</gene>
<dbReference type="STRING" id="295068.MAQ5080_02263"/>
<keyword evidence="3" id="KW-1003">Cell membrane</keyword>
<comment type="subunit">
    <text evidence="9">Type II secretion is composed of four main components: the outer membrane complex, the inner membrane complex, the cytoplasmic secretion ATPase and the periplasm-spanning pseudopilus.</text>
</comment>
<comment type="subcellular location">
    <subcellularLocation>
        <location evidence="1 9">Cell inner membrane</location>
        <topology evidence="1 9">Single-pass membrane protein</topology>
    </subcellularLocation>
</comment>
<dbReference type="Gene3D" id="3.30.1300.30">
    <property type="entry name" value="GSPII I/J protein-like"/>
    <property type="match status" value="1"/>
</dbReference>
<keyword evidence="5 9" id="KW-0997">Cell inner membrane</keyword>